<comment type="caution">
    <text evidence="2">The sequence shown here is derived from an EMBL/GenBank/DDBJ whole genome shotgun (WGS) entry which is preliminary data.</text>
</comment>
<organism evidence="2 3">
    <name type="scientific">Eikenella corrodens</name>
    <dbReference type="NCBI Taxonomy" id="539"/>
    <lineage>
        <taxon>Bacteria</taxon>
        <taxon>Pseudomonadati</taxon>
        <taxon>Pseudomonadota</taxon>
        <taxon>Betaproteobacteria</taxon>
        <taxon>Neisseriales</taxon>
        <taxon>Neisseriaceae</taxon>
        <taxon>Eikenella</taxon>
    </lineage>
</organism>
<keyword evidence="1" id="KW-0472">Membrane</keyword>
<dbReference type="Proteomes" id="UP000078103">
    <property type="component" value="Unassembled WGS sequence"/>
</dbReference>
<reference evidence="3" key="1">
    <citation type="submission" date="2016-05" db="EMBL/GenBank/DDBJ databases">
        <title>Draft genome of Corynebacterium afermentans subsp. afermentans LCDC 88199T.</title>
        <authorList>
            <person name="Bernier A.-M."/>
            <person name="Bernard K."/>
        </authorList>
    </citation>
    <scope>NUCLEOTIDE SEQUENCE [LARGE SCALE GENOMIC DNA]</scope>
    <source>
        <strain evidence="3">NML120819</strain>
    </source>
</reference>
<gene>
    <name evidence="2" type="ORF">A7P89_02305</name>
</gene>
<accession>A0A1A9RSK1</accession>
<sequence>MQNIGSTLAILGILAIFLDFFNRVPKVLAWIYNWGDGVAWGIKIAFVVVGGVLWLIGRKQEAAHPALAEDDDE</sequence>
<evidence type="ECO:0000256" key="1">
    <source>
        <dbReference type="SAM" id="Phobius"/>
    </source>
</evidence>
<feature type="transmembrane region" description="Helical" evidence="1">
    <location>
        <begin position="39"/>
        <end position="57"/>
    </location>
</feature>
<proteinExistence type="predicted"/>
<name>A0A1A9RSK1_EIKCO</name>
<dbReference type="RefSeq" id="WP_064105211.1">
    <property type="nucleotide sequence ID" value="NZ_LXSH01000010.1"/>
</dbReference>
<dbReference type="EMBL" id="LXSH01000010">
    <property type="protein sequence ID" value="OAM24105.1"/>
    <property type="molecule type" value="Genomic_DNA"/>
</dbReference>
<keyword evidence="1" id="KW-1133">Transmembrane helix</keyword>
<evidence type="ECO:0000313" key="2">
    <source>
        <dbReference type="EMBL" id="OAM24105.1"/>
    </source>
</evidence>
<evidence type="ECO:0000313" key="3">
    <source>
        <dbReference type="Proteomes" id="UP000078103"/>
    </source>
</evidence>
<protein>
    <submittedName>
        <fullName evidence="2">Uncharacterized protein</fullName>
    </submittedName>
</protein>
<dbReference type="AlphaFoldDB" id="A0A1A9RSK1"/>
<keyword evidence="1" id="KW-0812">Transmembrane</keyword>